<keyword evidence="3" id="KW-1185">Reference proteome</keyword>
<gene>
    <name evidence="2" type="ORF">MGALJ_37720</name>
</gene>
<dbReference type="AlphaFoldDB" id="A0A9W4FGT3"/>
<sequence length="68" mass="7304">MGPREFAPTTALADLIEAAETMDGSPAPCSAIAPPPTDTAPRRIPRFRNARRLLDEGLPFSARSLVSR</sequence>
<feature type="region of interest" description="Disordered" evidence="1">
    <location>
        <begin position="23"/>
        <end position="43"/>
    </location>
</feature>
<name>A0A9W4FGT3_9MYCO</name>
<organism evidence="2 3">
    <name type="scientific">Mycobacterium gallinarum</name>
    <dbReference type="NCBI Taxonomy" id="39689"/>
    <lineage>
        <taxon>Bacteria</taxon>
        <taxon>Bacillati</taxon>
        <taxon>Actinomycetota</taxon>
        <taxon>Actinomycetes</taxon>
        <taxon>Mycobacteriales</taxon>
        <taxon>Mycobacteriaceae</taxon>
        <taxon>Mycobacterium</taxon>
    </lineage>
</organism>
<protein>
    <submittedName>
        <fullName evidence="2">Uncharacterized protein</fullName>
    </submittedName>
</protein>
<evidence type="ECO:0000256" key="1">
    <source>
        <dbReference type="SAM" id="MobiDB-lite"/>
    </source>
</evidence>
<dbReference type="EMBL" id="AP022601">
    <property type="protein sequence ID" value="BBY94103.1"/>
    <property type="molecule type" value="Genomic_DNA"/>
</dbReference>
<dbReference type="RefSeq" id="WP_163731252.1">
    <property type="nucleotide sequence ID" value="NZ_AP022601.1"/>
</dbReference>
<dbReference type="KEGG" id="mgau:MGALJ_37720"/>
<proteinExistence type="predicted"/>
<evidence type="ECO:0000313" key="3">
    <source>
        <dbReference type="Proteomes" id="UP000465785"/>
    </source>
</evidence>
<accession>A0A9W4FGT3</accession>
<evidence type="ECO:0000313" key="2">
    <source>
        <dbReference type="EMBL" id="BBY94103.1"/>
    </source>
</evidence>
<reference evidence="2 3" key="1">
    <citation type="journal article" date="2019" name="Emerg. Microbes Infect.">
        <title>Comprehensive subspecies identification of 175 nontuberculous mycobacteria species based on 7547 genomic profiles.</title>
        <authorList>
            <person name="Matsumoto Y."/>
            <person name="Kinjo T."/>
            <person name="Motooka D."/>
            <person name="Nabeya D."/>
            <person name="Jung N."/>
            <person name="Uechi K."/>
            <person name="Horii T."/>
            <person name="Iida T."/>
            <person name="Fujita J."/>
            <person name="Nakamura S."/>
        </authorList>
    </citation>
    <scope>NUCLEOTIDE SEQUENCE [LARGE SCALE GENOMIC DNA]</scope>
    <source>
        <strain evidence="2 3">JCM 6399</strain>
    </source>
</reference>
<dbReference type="Proteomes" id="UP000465785">
    <property type="component" value="Chromosome"/>
</dbReference>